<name>G8UPH8_TANFA</name>
<proteinExistence type="predicted"/>
<reference evidence="2" key="1">
    <citation type="submission" date="2011-12" db="EMBL/GenBank/DDBJ databases">
        <title>Complete sequence of Tannerella forsythia ATCC 43037.</title>
        <authorList>
            <person name="Dewhirst F."/>
            <person name="Tanner A."/>
            <person name="Izard J."/>
            <person name="Brinkac L."/>
            <person name="Durkin A.S."/>
            <person name="Hostetler J."/>
            <person name="Shetty J."/>
            <person name="Torralba M."/>
            <person name="Gill S."/>
            <person name="Nelson K."/>
        </authorList>
    </citation>
    <scope>NUCLEOTIDE SEQUENCE [LARGE SCALE GENOMIC DNA]</scope>
    <source>
        <strain evidence="2">ATCC 43037 / JCM 10827 / CCUG 33226 / KCTC 5666 / FDC 338</strain>
    </source>
</reference>
<dbReference type="STRING" id="203275.BFO_0915"/>
<dbReference type="KEGG" id="tfo:BFO_0915"/>
<evidence type="ECO:0000313" key="1">
    <source>
        <dbReference type="EMBL" id="AEW19931.1"/>
    </source>
</evidence>
<accession>G8UPH8</accession>
<gene>
    <name evidence="1" type="ordered locus">BFO_0915</name>
</gene>
<sequence length="37" mass="4217">MKRDVPVRKNPYKGINLNKKNITFATNLAQAIFGQNI</sequence>
<evidence type="ECO:0000313" key="2">
    <source>
        <dbReference type="Proteomes" id="UP000005436"/>
    </source>
</evidence>
<dbReference type="HOGENOM" id="CLU_3349669_0_0_10"/>
<dbReference type="EMBL" id="CP003191">
    <property type="protein sequence ID" value="AEW19931.1"/>
    <property type="molecule type" value="Genomic_DNA"/>
</dbReference>
<keyword evidence="2" id="KW-1185">Reference proteome</keyword>
<dbReference type="Proteomes" id="UP000005436">
    <property type="component" value="Chromosome"/>
</dbReference>
<organism evidence="1 2">
    <name type="scientific">Tannerella forsythia (strain ATCC 43037 / JCM 10827 / CCUG 21028 A / KCTC 5666 / FDC 338)</name>
    <name type="common">Bacteroides forsythus</name>
    <dbReference type="NCBI Taxonomy" id="203275"/>
    <lineage>
        <taxon>Bacteria</taxon>
        <taxon>Pseudomonadati</taxon>
        <taxon>Bacteroidota</taxon>
        <taxon>Bacteroidia</taxon>
        <taxon>Bacteroidales</taxon>
        <taxon>Tannerellaceae</taxon>
        <taxon>Tannerella</taxon>
    </lineage>
</organism>
<protein>
    <submittedName>
        <fullName evidence="1">Uncharacterized protein</fullName>
    </submittedName>
</protein>
<dbReference type="AlphaFoldDB" id="G8UPH8"/>